<protein>
    <submittedName>
        <fullName evidence="5">Sugar O-acyltransferase, sialic acid O-acetyltransferase NeuD family</fullName>
    </submittedName>
</protein>
<accession>A0A1G7J9K5</accession>
<evidence type="ECO:0000256" key="3">
    <source>
        <dbReference type="PIRSR" id="PIRSR620019-2"/>
    </source>
</evidence>
<dbReference type="EMBL" id="FNAO01000020">
    <property type="protein sequence ID" value="SDF21591.1"/>
    <property type="molecule type" value="Genomic_DNA"/>
</dbReference>
<dbReference type="STRING" id="641691.SAMN05421636_12011"/>
<dbReference type="InterPro" id="IPR011004">
    <property type="entry name" value="Trimer_LpxA-like_sf"/>
</dbReference>
<evidence type="ECO:0000259" key="4">
    <source>
        <dbReference type="Pfam" id="PF17836"/>
    </source>
</evidence>
<evidence type="ECO:0000313" key="6">
    <source>
        <dbReference type="Proteomes" id="UP000199109"/>
    </source>
</evidence>
<feature type="binding site" evidence="3">
    <location>
        <position position="71"/>
    </location>
    <ligand>
        <name>substrate</name>
    </ligand>
</feature>
<keyword evidence="5" id="KW-0012">Acyltransferase</keyword>
<evidence type="ECO:0000256" key="1">
    <source>
        <dbReference type="ARBA" id="ARBA00007274"/>
    </source>
</evidence>
<dbReference type="Pfam" id="PF17836">
    <property type="entry name" value="PglD_N"/>
    <property type="match status" value="1"/>
</dbReference>
<dbReference type="InterPro" id="IPR041561">
    <property type="entry name" value="PglD_N"/>
</dbReference>
<feature type="binding site" evidence="3">
    <location>
        <begin position="10"/>
        <end position="12"/>
    </location>
    <ligand>
        <name>substrate</name>
    </ligand>
</feature>
<dbReference type="GO" id="GO:0016746">
    <property type="term" value="F:acyltransferase activity"/>
    <property type="evidence" value="ECO:0007669"/>
    <property type="project" value="UniProtKB-KW"/>
</dbReference>
<reference evidence="5 6" key="1">
    <citation type="submission" date="2016-10" db="EMBL/GenBank/DDBJ databases">
        <authorList>
            <person name="de Groot N.N."/>
        </authorList>
    </citation>
    <scope>NUCLEOTIDE SEQUENCE [LARGE SCALE GENOMIC DNA]</scope>
    <source>
        <strain evidence="5 6">DSM 23421</strain>
    </source>
</reference>
<feature type="domain" description="PglD N-terminal" evidence="4">
    <location>
        <begin position="3"/>
        <end position="83"/>
    </location>
</feature>
<dbReference type="Gene3D" id="3.40.50.20">
    <property type="match status" value="1"/>
</dbReference>
<evidence type="ECO:0000313" key="5">
    <source>
        <dbReference type="EMBL" id="SDF21591.1"/>
    </source>
</evidence>
<dbReference type="PANTHER" id="PTHR43300:SF7">
    <property type="entry name" value="UDP-N-ACETYLBACILLOSAMINE N-ACETYLTRANSFERASE"/>
    <property type="match status" value="1"/>
</dbReference>
<dbReference type="NCBIfam" id="TIGR03570">
    <property type="entry name" value="NeuD_NnaD"/>
    <property type="match status" value="1"/>
</dbReference>
<gene>
    <name evidence="5" type="ORF">SAMN05421636_12011</name>
</gene>
<dbReference type="RefSeq" id="WP_091874344.1">
    <property type="nucleotide sequence ID" value="NZ_FNAO01000020.1"/>
</dbReference>
<organism evidence="5 6">
    <name type="scientific">Pricia antarctica</name>
    <dbReference type="NCBI Taxonomy" id="641691"/>
    <lineage>
        <taxon>Bacteria</taxon>
        <taxon>Pseudomonadati</taxon>
        <taxon>Bacteroidota</taxon>
        <taxon>Flavobacteriia</taxon>
        <taxon>Flavobacteriales</taxon>
        <taxon>Flavobacteriaceae</taxon>
        <taxon>Pricia</taxon>
    </lineage>
</organism>
<dbReference type="AlphaFoldDB" id="A0A1G7J9K5"/>
<evidence type="ECO:0000256" key="2">
    <source>
        <dbReference type="PIRSR" id="PIRSR620019-1"/>
    </source>
</evidence>
<dbReference type="Proteomes" id="UP000199109">
    <property type="component" value="Unassembled WGS sequence"/>
</dbReference>
<proteinExistence type="inferred from homology"/>
<feature type="active site" description="Proton acceptor" evidence="2">
    <location>
        <position position="140"/>
    </location>
</feature>
<name>A0A1G7J9K5_9FLAO</name>
<keyword evidence="5" id="KW-0808">Transferase</keyword>
<dbReference type="InterPro" id="IPR050179">
    <property type="entry name" value="Trans_hexapeptide_repeat"/>
</dbReference>
<dbReference type="PANTHER" id="PTHR43300">
    <property type="entry name" value="ACETYLTRANSFERASE"/>
    <property type="match status" value="1"/>
</dbReference>
<sequence>MKNIVIIGASGHGSVVLDCIEKEGKYNVLGFVDSFKEKGTKQNGYEILGTENDLLYLMEMFNIYGGIVAIGDNWTRKSVVDRISEIVPNFNFITSIHPSAIIGKDVQIGMGTIIMPGAIVNANSEVRGFCILNTNASLGHDGVMDDFSSMASGVRAGGNFHLGKYSVVCMGVIIIENVRIKEQTVIGAGSLVIKDVGGYVVAYGSPALIVRKRKAGDKYLSGNRNKTSVLPLMANTITDCPARLQEPYR</sequence>
<dbReference type="Gene3D" id="2.160.10.10">
    <property type="entry name" value="Hexapeptide repeat proteins"/>
    <property type="match status" value="1"/>
</dbReference>
<comment type="similarity">
    <text evidence="1">Belongs to the transferase hexapeptide repeat family.</text>
</comment>
<dbReference type="SUPFAM" id="SSF51161">
    <property type="entry name" value="Trimeric LpxA-like enzymes"/>
    <property type="match status" value="1"/>
</dbReference>
<keyword evidence="6" id="KW-1185">Reference proteome</keyword>
<dbReference type="OrthoDB" id="9794407at2"/>
<dbReference type="InterPro" id="IPR020019">
    <property type="entry name" value="AcTrfase_PglD-like"/>
</dbReference>
<dbReference type="CDD" id="cd03360">
    <property type="entry name" value="LbH_AT_putative"/>
    <property type="match status" value="1"/>
</dbReference>
<feature type="site" description="Increases basicity of active site His" evidence="2">
    <location>
        <position position="141"/>
    </location>
</feature>